<dbReference type="InterPro" id="IPR036412">
    <property type="entry name" value="HAD-like_sf"/>
</dbReference>
<dbReference type="GO" id="GO:0016787">
    <property type="term" value="F:hydrolase activity"/>
    <property type="evidence" value="ECO:0007669"/>
    <property type="project" value="UniProtKB-KW"/>
</dbReference>
<dbReference type="NCBIfam" id="TIGR01484">
    <property type="entry name" value="HAD-SF-IIB"/>
    <property type="match status" value="1"/>
</dbReference>
<dbReference type="PANTHER" id="PTHR10000">
    <property type="entry name" value="PHOSPHOSERINE PHOSPHATASE"/>
    <property type="match status" value="1"/>
</dbReference>
<name>A0ABU1V7A8_9BURK</name>
<proteinExistence type="predicted"/>
<accession>A0ABU1V7A8</accession>
<evidence type="ECO:0000313" key="2">
    <source>
        <dbReference type="Proteomes" id="UP001265550"/>
    </source>
</evidence>
<protein>
    <submittedName>
        <fullName evidence="1">HAD superfamily hydrolase (TIGR01484 family)</fullName>
    </submittedName>
</protein>
<reference evidence="1 2" key="1">
    <citation type="submission" date="2023-07" db="EMBL/GenBank/DDBJ databases">
        <title>Sorghum-associated microbial communities from plants grown in Nebraska, USA.</title>
        <authorList>
            <person name="Schachtman D."/>
        </authorList>
    </citation>
    <scope>NUCLEOTIDE SEQUENCE [LARGE SCALE GENOMIC DNA]</scope>
    <source>
        <strain evidence="1 2">BE240</strain>
    </source>
</reference>
<comment type="caution">
    <text evidence="1">The sequence shown here is derived from an EMBL/GenBank/DDBJ whole genome shotgun (WGS) entry which is preliminary data.</text>
</comment>
<dbReference type="InterPro" id="IPR006379">
    <property type="entry name" value="HAD-SF_hydro_IIB"/>
</dbReference>
<sequence length="268" mass="29275">MTNKTPLALWPAPARARIHGVLTDIDDTLTTEGAITPDALDALHRLRAAGLPVFAITGRPAGWSEAFALAWPVDAIVAENGAVALWRGDAGELRRDYLQDAATRHANFEKLHATAQRVLAEMPQARLATDSPGRETDIAIDHSEFAHLGEADIARVVQIMKGQGLNATVSSIHINGWIGDHDKLAGARWIVRSRLGRVLDDELDRWVYVGDSTNDARMFAHFPHSVGVANIERFWRALAHHPRYVATGERGAGFTEVVDAVLDARITP</sequence>
<dbReference type="SUPFAM" id="SSF56784">
    <property type="entry name" value="HAD-like"/>
    <property type="match status" value="1"/>
</dbReference>
<organism evidence="1 2">
    <name type="scientific">Hydrogenophaga laconesensis</name>
    <dbReference type="NCBI Taxonomy" id="1805971"/>
    <lineage>
        <taxon>Bacteria</taxon>
        <taxon>Pseudomonadati</taxon>
        <taxon>Pseudomonadota</taxon>
        <taxon>Betaproteobacteria</taxon>
        <taxon>Burkholderiales</taxon>
        <taxon>Comamonadaceae</taxon>
        <taxon>Hydrogenophaga</taxon>
    </lineage>
</organism>
<dbReference type="Gene3D" id="3.90.1070.10">
    <property type="match status" value="1"/>
</dbReference>
<dbReference type="Proteomes" id="UP001265550">
    <property type="component" value="Unassembled WGS sequence"/>
</dbReference>
<dbReference type="PANTHER" id="PTHR10000:SF8">
    <property type="entry name" value="HAD SUPERFAMILY HYDROLASE-LIKE, TYPE 3"/>
    <property type="match status" value="1"/>
</dbReference>
<dbReference type="InterPro" id="IPR023214">
    <property type="entry name" value="HAD_sf"/>
</dbReference>
<dbReference type="Gene3D" id="3.40.50.1000">
    <property type="entry name" value="HAD superfamily/HAD-like"/>
    <property type="match status" value="1"/>
</dbReference>
<dbReference type="EMBL" id="JAVDWE010000002">
    <property type="protein sequence ID" value="MDR7093327.1"/>
    <property type="molecule type" value="Genomic_DNA"/>
</dbReference>
<dbReference type="Pfam" id="PF08282">
    <property type="entry name" value="Hydrolase_3"/>
    <property type="match status" value="1"/>
</dbReference>
<gene>
    <name evidence="1" type="ORF">J2X09_001059</name>
</gene>
<dbReference type="RefSeq" id="WP_204732801.1">
    <property type="nucleotide sequence ID" value="NZ_JAVDWE010000002.1"/>
</dbReference>
<keyword evidence="1" id="KW-0378">Hydrolase</keyword>
<keyword evidence="2" id="KW-1185">Reference proteome</keyword>
<evidence type="ECO:0000313" key="1">
    <source>
        <dbReference type="EMBL" id="MDR7093327.1"/>
    </source>
</evidence>